<feature type="domain" description="Small ribosomal subunit protein uS7" evidence="4">
    <location>
        <begin position="64"/>
        <end position="205"/>
    </location>
</feature>
<sequence>MLILFFRYNIKIFYPQMAEILLFEKYSFDDVKVEDMSLEKYINLTRRFIMPHDASPVIRKAGGKSKLNVVNRFVNSLMRHGRNSGKKRLANTCFEDACFIISTLTNKNPIQVLVEAITNAGPREDTARVGRGGSMKRTSVDVSPSKRVSVAISLLSKGIRSSANKSRKTLAECIADELINAAACSQNSFAVKKREEIERIAKSNR</sequence>
<evidence type="ECO:0000259" key="4">
    <source>
        <dbReference type="Pfam" id="PF00177"/>
    </source>
</evidence>
<dbReference type="EMBL" id="KJ210731">
    <property type="protein sequence ID" value="AHW68408.1"/>
    <property type="molecule type" value="mRNA"/>
</dbReference>
<dbReference type="AlphaFoldDB" id="X5DYQ5"/>
<evidence type="ECO:0000256" key="1">
    <source>
        <dbReference type="ARBA" id="ARBA00007151"/>
    </source>
</evidence>
<evidence type="ECO:0000256" key="2">
    <source>
        <dbReference type="ARBA" id="ARBA00022980"/>
    </source>
</evidence>
<dbReference type="Gene3D" id="1.10.455.10">
    <property type="entry name" value="Ribosomal protein S7 domain"/>
    <property type="match status" value="1"/>
</dbReference>
<accession>X5DYQ5</accession>
<proteinExistence type="evidence at transcript level"/>
<evidence type="ECO:0000256" key="3">
    <source>
        <dbReference type="ARBA" id="ARBA00023274"/>
    </source>
</evidence>
<keyword evidence="2 5" id="KW-0689">Ribosomal protein</keyword>
<dbReference type="InterPro" id="IPR023798">
    <property type="entry name" value="Ribosomal_uS7_dom"/>
</dbReference>
<dbReference type="GO" id="GO:0015935">
    <property type="term" value="C:small ribosomal subunit"/>
    <property type="evidence" value="ECO:0007669"/>
    <property type="project" value="InterPro"/>
</dbReference>
<dbReference type="PANTHER" id="PTHR11205">
    <property type="entry name" value="RIBOSOMAL PROTEIN S7"/>
    <property type="match status" value="1"/>
</dbReference>
<dbReference type="InterPro" id="IPR000235">
    <property type="entry name" value="Ribosomal_uS7"/>
</dbReference>
<comment type="similarity">
    <text evidence="1">Belongs to the universal ribosomal protein uS7 family.</text>
</comment>
<dbReference type="NCBIfam" id="TIGR01028">
    <property type="entry name" value="uS7_euk_arch"/>
    <property type="match status" value="1"/>
</dbReference>
<dbReference type="InterPro" id="IPR036823">
    <property type="entry name" value="Ribosomal_uS7_dom_sf"/>
</dbReference>
<name>X5DYQ5_9MICR</name>
<dbReference type="GO" id="GO:0006412">
    <property type="term" value="P:translation"/>
    <property type="evidence" value="ECO:0007669"/>
    <property type="project" value="InterPro"/>
</dbReference>
<reference evidence="5" key="1">
    <citation type="journal article" date="2015" name="Parasitol. Res.">
        <title>Morphological and molecular characterization of Nosema pernyi, a microsporidian parasite in Antheraea pernyi.</title>
        <authorList>
            <person name="Wang Y."/>
            <person name="Liu W."/>
            <person name="Jiang Y."/>
            <person name="Huang L."/>
            <person name="Irfan M."/>
            <person name="Shi S."/>
            <person name="Yang R."/>
            <person name="Qin L."/>
        </authorList>
    </citation>
    <scope>NUCLEOTIDE SEQUENCE</scope>
</reference>
<dbReference type="PIRSF" id="PIRSF002122">
    <property type="entry name" value="RPS7p_RPS7a_RPS5e_RPS7o"/>
    <property type="match status" value="1"/>
</dbReference>
<keyword evidence="3" id="KW-0687">Ribonucleoprotein</keyword>
<dbReference type="GO" id="GO:0003735">
    <property type="term" value="F:structural constituent of ribosome"/>
    <property type="evidence" value="ECO:0007669"/>
    <property type="project" value="InterPro"/>
</dbReference>
<protein>
    <submittedName>
        <fullName evidence="5">40S ribosomal protein S5</fullName>
    </submittedName>
</protein>
<organism evidence="5">
    <name type="scientific">Nosema pernyi</name>
    <dbReference type="NCBI Taxonomy" id="1112939"/>
    <lineage>
        <taxon>Eukaryota</taxon>
        <taxon>Fungi</taxon>
        <taxon>Fungi incertae sedis</taxon>
        <taxon>Microsporidia</taxon>
        <taxon>Nosematidae</taxon>
        <taxon>Nosema</taxon>
    </lineage>
</organism>
<dbReference type="SUPFAM" id="SSF47973">
    <property type="entry name" value="Ribosomal protein S7"/>
    <property type="match status" value="1"/>
</dbReference>
<dbReference type="InterPro" id="IPR005716">
    <property type="entry name" value="Ribosomal_uS7_euk/arc"/>
</dbReference>
<evidence type="ECO:0000313" key="5">
    <source>
        <dbReference type="EMBL" id="AHW68408.1"/>
    </source>
</evidence>
<dbReference type="Pfam" id="PF00177">
    <property type="entry name" value="Ribosomal_S7"/>
    <property type="match status" value="1"/>
</dbReference>